<evidence type="ECO:0000313" key="1">
    <source>
        <dbReference type="EMBL" id="SDL52310.1"/>
    </source>
</evidence>
<dbReference type="Proteomes" id="UP000198662">
    <property type="component" value="Unassembled WGS sequence"/>
</dbReference>
<dbReference type="AlphaFoldDB" id="A0A1G9KR32"/>
<evidence type="ECO:0008006" key="3">
    <source>
        <dbReference type="Google" id="ProtNLM"/>
    </source>
</evidence>
<keyword evidence="2" id="KW-1185">Reference proteome</keyword>
<organism evidence="1 2">
    <name type="scientific">Glycomyces sambucus</name>
    <dbReference type="NCBI Taxonomy" id="380244"/>
    <lineage>
        <taxon>Bacteria</taxon>
        <taxon>Bacillati</taxon>
        <taxon>Actinomycetota</taxon>
        <taxon>Actinomycetes</taxon>
        <taxon>Glycomycetales</taxon>
        <taxon>Glycomycetaceae</taxon>
        <taxon>Glycomyces</taxon>
    </lineage>
</organism>
<gene>
    <name evidence="1" type="ORF">SAMN05216298_4214</name>
</gene>
<accession>A0A1G9KR32</accession>
<sequence>MSRRIVVDTCVVTSAGFEKEQEHPRSRNCREFLYSLRELKHRVVMSVELAAEWRNHRNRFGLTWLSSMQQKGRVVWVEDNASLRDAIFELIEDLVDEEVLSARGRDAIEKDILLIIAAQNSDRILASLDRTLKSLLKLIAHRSPEVHSLVWIDPDPDCRSGVDAKDVISWMQRGAKVGDRVCLGRED</sequence>
<evidence type="ECO:0000313" key="2">
    <source>
        <dbReference type="Proteomes" id="UP000198662"/>
    </source>
</evidence>
<dbReference type="EMBL" id="FNGF01000006">
    <property type="protein sequence ID" value="SDL52310.1"/>
    <property type="molecule type" value="Genomic_DNA"/>
</dbReference>
<proteinExistence type="predicted"/>
<protein>
    <recommendedName>
        <fullName evidence="3">PIN domain-containing protein</fullName>
    </recommendedName>
</protein>
<name>A0A1G9KR32_9ACTN</name>
<reference evidence="2" key="1">
    <citation type="submission" date="2016-10" db="EMBL/GenBank/DDBJ databases">
        <authorList>
            <person name="Varghese N."/>
            <person name="Submissions S."/>
        </authorList>
    </citation>
    <scope>NUCLEOTIDE SEQUENCE [LARGE SCALE GENOMIC DNA]</scope>
    <source>
        <strain evidence="2">CGMCC 4.3147</strain>
    </source>
</reference>